<sequence>MTFAKCTRDKELLKKKKEKEHLRNGLSMTGYCM</sequence>
<proteinExistence type="predicted"/>
<dbReference type="EMBL" id="GGEC01077819">
    <property type="protein sequence ID" value="MBX58303.1"/>
    <property type="molecule type" value="Transcribed_RNA"/>
</dbReference>
<organism evidence="1">
    <name type="scientific">Rhizophora mucronata</name>
    <name type="common">Asiatic mangrove</name>
    <dbReference type="NCBI Taxonomy" id="61149"/>
    <lineage>
        <taxon>Eukaryota</taxon>
        <taxon>Viridiplantae</taxon>
        <taxon>Streptophyta</taxon>
        <taxon>Embryophyta</taxon>
        <taxon>Tracheophyta</taxon>
        <taxon>Spermatophyta</taxon>
        <taxon>Magnoliopsida</taxon>
        <taxon>eudicotyledons</taxon>
        <taxon>Gunneridae</taxon>
        <taxon>Pentapetalae</taxon>
        <taxon>rosids</taxon>
        <taxon>fabids</taxon>
        <taxon>Malpighiales</taxon>
        <taxon>Rhizophoraceae</taxon>
        <taxon>Rhizophora</taxon>
    </lineage>
</organism>
<dbReference type="AlphaFoldDB" id="A0A2P2PUG8"/>
<name>A0A2P2PUG8_RHIMU</name>
<protein>
    <submittedName>
        <fullName evidence="1">Uncharacterized protein</fullName>
    </submittedName>
</protein>
<accession>A0A2P2PUG8</accession>
<evidence type="ECO:0000313" key="1">
    <source>
        <dbReference type="EMBL" id="MBX58303.1"/>
    </source>
</evidence>
<reference evidence="1" key="1">
    <citation type="submission" date="2018-02" db="EMBL/GenBank/DDBJ databases">
        <title>Rhizophora mucronata_Transcriptome.</title>
        <authorList>
            <person name="Meera S.P."/>
            <person name="Sreeshan A."/>
            <person name="Augustine A."/>
        </authorList>
    </citation>
    <scope>NUCLEOTIDE SEQUENCE</scope>
    <source>
        <tissue evidence="1">Leaf</tissue>
    </source>
</reference>